<organism evidence="1 2">
    <name type="scientific">Brassica oleracea var. oleracea</name>
    <dbReference type="NCBI Taxonomy" id="109376"/>
    <lineage>
        <taxon>Eukaryota</taxon>
        <taxon>Viridiplantae</taxon>
        <taxon>Streptophyta</taxon>
        <taxon>Embryophyta</taxon>
        <taxon>Tracheophyta</taxon>
        <taxon>Spermatophyta</taxon>
        <taxon>Magnoliopsida</taxon>
        <taxon>eudicotyledons</taxon>
        <taxon>Gunneridae</taxon>
        <taxon>Pentapetalae</taxon>
        <taxon>rosids</taxon>
        <taxon>malvids</taxon>
        <taxon>Brassicales</taxon>
        <taxon>Brassicaceae</taxon>
        <taxon>Brassiceae</taxon>
        <taxon>Brassica</taxon>
    </lineage>
</organism>
<evidence type="ECO:0000313" key="2">
    <source>
        <dbReference type="Proteomes" id="UP000032141"/>
    </source>
</evidence>
<dbReference type="Gramene" id="Bo3g132980.1">
    <property type="protein sequence ID" value="Bo3g132980.1"/>
    <property type="gene ID" value="Bo3g132980"/>
</dbReference>
<evidence type="ECO:0000313" key="1">
    <source>
        <dbReference type="EnsemblPlants" id="Bo3g132980.1"/>
    </source>
</evidence>
<dbReference type="AlphaFoldDB" id="A0A0D3BHN1"/>
<dbReference type="OMA" id="HINYNDW"/>
<protein>
    <submittedName>
        <fullName evidence="1">Uncharacterized protein</fullName>
    </submittedName>
</protein>
<name>A0A0D3BHN1_BRAOL</name>
<sequence>RVIVHFNEDSGQPIGESGGLLGSWIGQLSNDVNFLHINYNDWRLVNPHIKNKAWEVIQTDSLGHEESEDNRAFSLLGRLVHPEDRALDLASVFDPLLDFTHPNFSKARILYLSEDLAHVWTRLVCEKHPAVRTNCPAFVHLLTAVHTSSPDEPGQ</sequence>
<dbReference type="EnsemblPlants" id="Bo3g132980.1">
    <property type="protein sequence ID" value="Bo3g132980.1"/>
    <property type="gene ID" value="Bo3g132980"/>
</dbReference>
<reference evidence="1 2" key="1">
    <citation type="journal article" date="2014" name="Genome Biol.">
        <title>Transcriptome and methylome profiling reveals relics of genome dominance in the mesopolyploid Brassica oleracea.</title>
        <authorList>
            <person name="Parkin I.A."/>
            <person name="Koh C."/>
            <person name="Tang H."/>
            <person name="Robinson S.J."/>
            <person name="Kagale S."/>
            <person name="Clarke W.E."/>
            <person name="Town C.D."/>
            <person name="Nixon J."/>
            <person name="Krishnakumar V."/>
            <person name="Bidwell S.L."/>
            <person name="Denoeud F."/>
            <person name="Belcram H."/>
            <person name="Links M.G."/>
            <person name="Just J."/>
            <person name="Clarke C."/>
            <person name="Bender T."/>
            <person name="Huebert T."/>
            <person name="Mason A.S."/>
            <person name="Pires J.C."/>
            <person name="Barker G."/>
            <person name="Moore J."/>
            <person name="Walley P.G."/>
            <person name="Manoli S."/>
            <person name="Batley J."/>
            <person name="Edwards D."/>
            <person name="Nelson M.N."/>
            <person name="Wang X."/>
            <person name="Paterson A.H."/>
            <person name="King G."/>
            <person name="Bancroft I."/>
            <person name="Chalhoub B."/>
            <person name="Sharpe A.G."/>
        </authorList>
    </citation>
    <scope>NUCLEOTIDE SEQUENCE</scope>
    <source>
        <strain evidence="1 2">cv. TO1000</strain>
    </source>
</reference>
<accession>A0A0D3BHN1</accession>
<dbReference type="Proteomes" id="UP000032141">
    <property type="component" value="Chromosome C3"/>
</dbReference>
<keyword evidence="2" id="KW-1185">Reference proteome</keyword>
<proteinExistence type="predicted"/>
<dbReference type="HOGENOM" id="CLU_1699983_0_0_1"/>
<reference evidence="1" key="2">
    <citation type="submission" date="2015-03" db="UniProtKB">
        <authorList>
            <consortium name="EnsemblPlants"/>
        </authorList>
    </citation>
    <scope>IDENTIFICATION</scope>
</reference>